<keyword evidence="3" id="KW-1185">Reference proteome</keyword>
<organism evidence="2 3">
    <name type="scientific">Pseudomonas abietaniphila</name>
    <dbReference type="NCBI Taxonomy" id="89065"/>
    <lineage>
        <taxon>Bacteria</taxon>
        <taxon>Pseudomonadati</taxon>
        <taxon>Pseudomonadota</taxon>
        <taxon>Gammaproteobacteria</taxon>
        <taxon>Pseudomonadales</taxon>
        <taxon>Pseudomonadaceae</taxon>
        <taxon>Pseudomonas</taxon>
    </lineage>
</organism>
<evidence type="ECO:0000313" key="3">
    <source>
        <dbReference type="Proteomes" id="UP000182894"/>
    </source>
</evidence>
<protein>
    <recommendedName>
        <fullName evidence="4">DUF3077 domain-containing protein</fullName>
    </recommendedName>
</protein>
<feature type="region of interest" description="Disordered" evidence="1">
    <location>
        <begin position="76"/>
        <end position="97"/>
    </location>
</feature>
<dbReference type="AlphaFoldDB" id="A0A1G8KBX5"/>
<accession>A0A1G8KBX5</accession>
<dbReference type="EMBL" id="FNCO01000013">
    <property type="protein sequence ID" value="SDI40849.1"/>
    <property type="molecule type" value="Genomic_DNA"/>
</dbReference>
<proteinExistence type="predicted"/>
<dbReference type="OrthoDB" id="6997856at2"/>
<evidence type="ECO:0008006" key="4">
    <source>
        <dbReference type="Google" id="ProtNLM"/>
    </source>
</evidence>
<reference evidence="3" key="1">
    <citation type="submission" date="2016-10" db="EMBL/GenBank/DDBJ databases">
        <authorList>
            <person name="Varghese N."/>
            <person name="Submissions S."/>
        </authorList>
    </citation>
    <scope>NUCLEOTIDE SEQUENCE [LARGE SCALE GENOMIC DNA]</scope>
    <source>
        <strain evidence="3">ATCC 700689</strain>
    </source>
</reference>
<evidence type="ECO:0000256" key="1">
    <source>
        <dbReference type="SAM" id="MobiDB-lite"/>
    </source>
</evidence>
<name>A0A1G8KBX5_9PSED</name>
<dbReference type="RefSeq" id="WP_074755878.1">
    <property type="nucleotide sequence ID" value="NZ_FNCO01000013.1"/>
</dbReference>
<dbReference type="STRING" id="89065.SAMN05216605_11342"/>
<sequence length="97" mass="10367">MNRPLPTMQELAAEAEFQMLAAIDVLNWLSVLAGAIQLDHLHNSGRGASYLAQLAQYLSDTDSGGVRLAMEQFKELSESAPQNAEVPNPGAEAEGAQ</sequence>
<dbReference type="Proteomes" id="UP000182894">
    <property type="component" value="Unassembled WGS sequence"/>
</dbReference>
<gene>
    <name evidence="2" type="ORF">SAMN05216605_11342</name>
</gene>
<evidence type="ECO:0000313" key="2">
    <source>
        <dbReference type="EMBL" id="SDI40849.1"/>
    </source>
</evidence>